<dbReference type="AlphaFoldDB" id="A0A1R3GEC9"/>
<comment type="caution">
    <text evidence="1">The sequence shown here is derived from an EMBL/GenBank/DDBJ whole genome shotgun (WGS) entry which is preliminary data.</text>
</comment>
<evidence type="ECO:0000313" key="1">
    <source>
        <dbReference type="EMBL" id="OMO56454.1"/>
    </source>
</evidence>
<accession>A0A1R3GEC9</accession>
<dbReference type="Gramene" id="OMO56454">
    <property type="protein sequence ID" value="OMO56454"/>
    <property type="gene ID" value="CCACVL1_26524"/>
</dbReference>
<proteinExistence type="predicted"/>
<sequence length="53" mass="5829">MNEVQPTILLLSPLEAQGPFHGTIVRPPYVDERTTLIRSEVQALRQVNAGSQG</sequence>
<gene>
    <name evidence="1" type="ORF">CCACVL1_26524</name>
</gene>
<dbReference type="Proteomes" id="UP000188268">
    <property type="component" value="Unassembled WGS sequence"/>
</dbReference>
<dbReference type="EMBL" id="AWWV01014496">
    <property type="protein sequence ID" value="OMO56454.1"/>
    <property type="molecule type" value="Genomic_DNA"/>
</dbReference>
<organism evidence="1 2">
    <name type="scientific">Corchorus capsularis</name>
    <name type="common">Jute</name>
    <dbReference type="NCBI Taxonomy" id="210143"/>
    <lineage>
        <taxon>Eukaryota</taxon>
        <taxon>Viridiplantae</taxon>
        <taxon>Streptophyta</taxon>
        <taxon>Embryophyta</taxon>
        <taxon>Tracheophyta</taxon>
        <taxon>Spermatophyta</taxon>
        <taxon>Magnoliopsida</taxon>
        <taxon>eudicotyledons</taxon>
        <taxon>Gunneridae</taxon>
        <taxon>Pentapetalae</taxon>
        <taxon>rosids</taxon>
        <taxon>malvids</taxon>
        <taxon>Malvales</taxon>
        <taxon>Malvaceae</taxon>
        <taxon>Grewioideae</taxon>
        <taxon>Apeibeae</taxon>
        <taxon>Corchorus</taxon>
    </lineage>
</organism>
<name>A0A1R3GEC9_COCAP</name>
<keyword evidence="2" id="KW-1185">Reference proteome</keyword>
<evidence type="ECO:0000313" key="2">
    <source>
        <dbReference type="Proteomes" id="UP000188268"/>
    </source>
</evidence>
<protein>
    <submittedName>
        <fullName evidence="1">Uncharacterized protein</fullName>
    </submittedName>
</protein>
<reference evidence="1 2" key="1">
    <citation type="submission" date="2013-09" db="EMBL/GenBank/DDBJ databases">
        <title>Corchorus capsularis genome sequencing.</title>
        <authorList>
            <person name="Alam M."/>
            <person name="Haque M.S."/>
            <person name="Islam M.S."/>
            <person name="Emdad E.M."/>
            <person name="Islam M.M."/>
            <person name="Ahmed B."/>
            <person name="Halim A."/>
            <person name="Hossen Q.M.M."/>
            <person name="Hossain M.Z."/>
            <person name="Ahmed R."/>
            <person name="Khan M.M."/>
            <person name="Islam R."/>
            <person name="Rashid M.M."/>
            <person name="Khan S.A."/>
            <person name="Rahman M.S."/>
            <person name="Alam M."/>
        </authorList>
    </citation>
    <scope>NUCLEOTIDE SEQUENCE [LARGE SCALE GENOMIC DNA]</scope>
    <source>
        <strain evidence="2">cv. CVL-1</strain>
        <tissue evidence="1">Whole seedling</tissue>
    </source>
</reference>